<feature type="compositionally biased region" description="Basic and acidic residues" evidence="1">
    <location>
        <begin position="394"/>
        <end position="408"/>
    </location>
</feature>
<dbReference type="InterPro" id="IPR042337">
    <property type="entry name" value="GSE1"/>
</dbReference>
<feature type="region of interest" description="Disordered" evidence="1">
    <location>
        <begin position="277"/>
        <end position="426"/>
    </location>
</feature>
<feature type="region of interest" description="Disordered" evidence="1">
    <location>
        <begin position="758"/>
        <end position="782"/>
    </location>
</feature>
<dbReference type="InterPro" id="IPR022207">
    <property type="entry name" value="GSE-like"/>
</dbReference>
<feature type="region of interest" description="Disordered" evidence="1">
    <location>
        <begin position="665"/>
        <end position="732"/>
    </location>
</feature>
<feature type="domain" description="Genetic suppressor element-like" evidence="3">
    <location>
        <begin position="494"/>
        <end position="638"/>
    </location>
</feature>
<keyword evidence="5" id="KW-1185">Reference proteome</keyword>
<feature type="region of interest" description="Disordered" evidence="1">
    <location>
        <begin position="863"/>
        <end position="894"/>
    </location>
</feature>
<reference evidence="4 5" key="1">
    <citation type="submission" date="2019-08" db="EMBL/GenBank/DDBJ databases">
        <title>A chromosome-level genome assembly, high-density linkage maps, and genome scans reveal the genomic architecture of hybrid incompatibilities underlying speciation via character displacement in darters (Percidae: Etheostominae).</title>
        <authorList>
            <person name="Moran R.L."/>
            <person name="Catchen J.M."/>
            <person name="Fuller R.C."/>
        </authorList>
    </citation>
    <scope>NUCLEOTIDE SEQUENCE [LARGE SCALE GENOMIC DNA]</scope>
    <source>
        <strain evidence="4">EspeVRDwgs_2016</strain>
        <tissue evidence="4">Muscle</tissue>
    </source>
</reference>
<feature type="region of interest" description="Disordered" evidence="1">
    <location>
        <begin position="573"/>
        <end position="622"/>
    </location>
</feature>
<organism evidence="4 5">
    <name type="scientific">Etheostoma spectabile</name>
    <name type="common">orangethroat darter</name>
    <dbReference type="NCBI Taxonomy" id="54343"/>
    <lineage>
        <taxon>Eukaryota</taxon>
        <taxon>Metazoa</taxon>
        <taxon>Chordata</taxon>
        <taxon>Craniata</taxon>
        <taxon>Vertebrata</taxon>
        <taxon>Euteleostomi</taxon>
        <taxon>Actinopterygii</taxon>
        <taxon>Neopterygii</taxon>
        <taxon>Teleostei</taxon>
        <taxon>Neoteleostei</taxon>
        <taxon>Acanthomorphata</taxon>
        <taxon>Eupercaria</taxon>
        <taxon>Perciformes</taxon>
        <taxon>Percoidei</taxon>
        <taxon>Percidae</taxon>
        <taxon>Etheostomatinae</taxon>
        <taxon>Etheostoma</taxon>
    </lineage>
</organism>
<name>A0A5J5DBR5_9PERO</name>
<dbReference type="EMBL" id="VOFY01000008">
    <property type="protein sequence ID" value="KAA8590225.1"/>
    <property type="molecule type" value="Genomic_DNA"/>
</dbReference>
<feature type="region of interest" description="Disordered" evidence="1">
    <location>
        <begin position="32"/>
        <end position="57"/>
    </location>
</feature>
<protein>
    <recommendedName>
        <fullName evidence="3">Genetic suppressor element-like domain-containing protein</fullName>
    </recommendedName>
</protein>
<dbReference type="PANTHER" id="PTHR17608">
    <property type="entry name" value="GENETIC SUPPRESSOR ELEMENT 1"/>
    <property type="match status" value="1"/>
</dbReference>
<feature type="compositionally biased region" description="Pro residues" evidence="1">
    <location>
        <begin position="330"/>
        <end position="349"/>
    </location>
</feature>
<feature type="compositionally biased region" description="Basic residues" evidence="1">
    <location>
        <begin position="575"/>
        <end position="584"/>
    </location>
</feature>
<evidence type="ECO:0000256" key="2">
    <source>
        <dbReference type="SAM" id="SignalP"/>
    </source>
</evidence>
<dbReference type="Pfam" id="PF12540">
    <property type="entry name" value="DUF3736"/>
    <property type="match status" value="1"/>
</dbReference>
<feature type="signal peptide" evidence="2">
    <location>
        <begin position="1"/>
        <end position="20"/>
    </location>
</feature>
<feature type="compositionally biased region" description="Polar residues" evidence="1">
    <location>
        <begin position="410"/>
        <end position="422"/>
    </location>
</feature>
<evidence type="ECO:0000259" key="3">
    <source>
        <dbReference type="Pfam" id="PF12540"/>
    </source>
</evidence>
<evidence type="ECO:0000256" key="1">
    <source>
        <dbReference type="SAM" id="MobiDB-lite"/>
    </source>
</evidence>
<evidence type="ECO:0000313" key="4">
    <source>
        <dbReference type="EMBL" id="KAA8590225.1"/>
    </source>
</evidence>
<feature type="compositionally biased region" description="Pro residues" evidence="1">
    <location>
        <begin position="672"/>
        <end position="682"/>
    </location>
</feature>
<dbReference type="AlphaFoldDB" id="A0A5J5DBR5"/>
<keyword evidence="2" id="KW-0732">Signal</keyword>
<feature type="compositionally biased region" description="Acidic residues" evidence="1">
    <location>
        <begin position="871"/>
        <end position="889"/>
    </location>
</feature>
<feature type="compositionally biased region" description="Pro residues" evidence="1">
    <location>
        <begin position="371"/>
        <end position="381"/>
    </location>
</feature>
<accession>A0A5J5DBR5</accession>
<feature type="region of interest" description="Disordered" evidence="1">
    <location>
        <begin position="461"/>
        <end position="482"/>
    </location>
</feature>
<feature type="region of interest" description="Disordered" evidence="1">
    <location>
        <begin position="201"/>
        <end position="254"/>
    </location>
</feature>
<sequence length="962" mass="106880">MAYQTHFSTLLSLWVQLGKGWGWGVESSVQGHSRERVGAENTQAQQDKRTPPHPLTHPFGLTPNSVMQDPRIQSLSLPGQMHPGVPSGAVPEEYLRALRPFATSEDLRLTSLPLSLDPAAAAHAAAAAAYYHPAYLHHPLSLPRMEESLCLSALRSQFFSVPAGGAFSPLHPSALHLHLPGGRYPGELNHTAVLAERTNSRFPNSTVSPDKTKDFEHPGFPAPKPLSLQPGLHSSRGSIPHPVPSLVPSHLGKHHAAAGGIHGALAAAMMTQRASEAAWLTRQRGQGQEREGPLEMGLRSPGKGAELRRESHRTNSVHHKPGSKDLPPCLGAPPPLISPKGPHNPPAPPTTLWNPASLVDTPTDSRRKLNPPTPPSRPPPGLTRANRPPLSWGEKLEDGGRGRGEGTERYTSQRGASLQEAGSWNKAEQDRAIQSLYDRHHINNLHQRSCVPPSIPGTCTDLVGRGPAASPSPVRERQGQPPDSMLVYDEVLQQHRRLLSKLDLEEKRRREARQGGYYYDLDESYDESDEEEVKAHLRRVTKQPPLQLDTSSEKVDFLRVCGLTTVAHRDELLARKRRKRRRMMRERSVSPPAVRGKRKAPSPPTPPAPLTTPYSAEEMDSSVELDEKKDFLLMFNLSHVSPQQRRDKERTEKLLRAIQRKTVTLDTLRYNPSPPGSSPPAPSTGDSSSAPLPSQPNGHLYPDSPSPSPPYLHKPKHPPHNDTFKPNIDTNVACIPPPLAPHHEKAEFMKAQPNGKLRGLQNGVAASPQKKEPNPVQNGRNRPWERFTPEAFAQHFHQAVLQSTHNTLQNKGVSHCVPEAGMKADRSLLHNVSQLKSSPVNHAPQHAHVNGHHFHSLVASRDTLGPRENLSDEDEEESGQEEEAEEEMEENPRKWQGIEAIFEAYHEYVDEWSIERQELVSQRQKVREERERLQAQLEHFRRCLTLPNIHWGRGQVNGHTPR</sequence>
<comment type="caution">
    <text evidence="4">The sequence shown here is derived from an EMBL/GenBank/DDBJ whole genome shotgun (WGS) entry which is preliminary data.</text>
</comment>
<dbReference type="PANTHER" id="PTHR17608:SF4">
    <property type="entry name" value="GENETIC SUPPRESSOR ELEMENT 1"/>
    <property type="match status" value="1"/>
</dbReference>
<gene>
    <name evidence="4" type="ORF">FQN60_014159</name>
</gene>
<feature type="chain" id="PRO_5023925614" description="Genetic suppressor element-like domain-containing protein" evidence="2">
    <location>
        <begin position="21"/>
        <end position="962"/>
    </location>
</feature>
<evidence type="ECO:0000313" key="5">
    <source>
        <dbReference type="Proteomes" id="UP000327493"/>
    </source>
</evidence>
<proteinExistence type="predicted"/>
<feature type="compositionally biased region" description="Pro residues" evidence="1">
    <location>
        <begin position="601"/>
        <end position="610"/>
    </location>
</feature>
<dbReference type="Proteomes" id="UP000327493">
    <property type="component" value="Chromosome 8"/>
</dbReference>